<dbReference type="Proteomes" id="UP000322887">
    <property type="component" value="Chromosome"/>
</dbReference>
<keyword evidence="1" id="KW-0732">Signal</keyword>
<evidence type="ECO:0000256" key="1">
    <source>
        <dbReference type="SAM" id="SignalP"/>
    </source>
</evidence>
<name>A0ABX5YRW4_9PLAN</name>
<dbReference type="Gene3D" id="2.115.10.20">
    <property type="entry name" value="Glycosyl hydrolase domain, family 43"/>
    <property type="match status" value="2"/>
</dbReference>
<organism evidence="2 3">
    <name type="scientific">Gimesia maris</name>
    <dbReference type="NCBI Taxonomy" id="122"/>
    <lineage>
        <taxon>Bacteria</taxon>
        <taxon>Pseudomonadati</taxon>
        <taxon>Planctomycetota</taxon>
        <taxon>Planctomycetia</taxon>
        <taxon>Planctomycetales</taxon>
        <taxon>Planctomycetaceae</taxon>
        <taxon>Gimesia</taxon>
    </lineage>
</organism>
<protein>
    <recommendedName>
        <fullName evidence="4">Glycosyl hydrolases family 43</fullName>
    </recommendedName>
</protein>
<dbReference type="GeneID" id="98648659"/>
<dbReference type="InterPro" id="IPR023296">
    <property type="entry name" value="Glyco_hydro_beta-prop_sf"/>
</dbReference>
<gene>
    <name evidence="2" type="ORF">GmarT_41860</name>
</gene>
<feature type="chain" id="PRO_5046444297" description="Glycosyl hydrolases family 43" evidence="1">
    <location>
        <begin position="32"/>
        <end position="537"/>
    </location>
</feature>
<accession>A0ABX5YRW4</accession>
<keyword evidence="3" id="KW-1185">Reference proteome</keyword>
<reference evidence="2 3" key="1">
    <citation type="submission" date="2019-08" db="EMBL/GenBank/DDBJ databases">
        <title>Deep-cultivation of Planctomycetes and their phenomic and genomic characterization uncovers novel biology.</title>
        <authorList>
            <person name="Wiegand S."/>
            <person name="Jogler M."/>
            <person name="Boedeker C."/>
            <person name="Pinto D."/>
            <person name="Vollmers J."/>
            <person name="Rivas-Marin E."/>
            <person name="Kohn T."/>
            <person name="Peeters S.H."/>
            <person name="Heuer A."/>
            <person name="Rast P."/>
            <person name="Oberbeckmann S."/>
            <person name="Bunk B."/>
            <person name="Jeske O."/>
            <person name="Meyerdierks A."/>
            <person name="Storesund J.E."/>
            <person name="Kallscheuer N."/>
            <person name="Luecker S."/>
            <person name="Lage O.M."/>
            <person name="Pohl T."/>
            <person name="Merkel B.J."/>
            <person name="Hornburger P."/>
            <person name="Mueller R.-W."/>
            <person name="Bruemmer F."/>
            <person name="Labrenz M."/>
            <person name="Spormann A.M."/>
            <person name="Op den Camp H."/>
            <person name="Overmann J."/>
            <person name="Amann R."/>
            <person name="Jetten M.S.M."/>
            <person name="Mascher T."/>
            <person name="Medema M.H."/>
            <person name="Devos D.P."/>
            <person name="Kaster A.-K."/>
            <person name="Ovreas L."/>
            <person name="Rohde M."/>
            <person name="Galperin M.Y."/>
            <person name="Jogler C."/>
        </authorList>
    </citation>
    <scope>NUCLEOTIDE SEQUENCE [LARGE SCALE GENOMIC DNA]</scope>
    <source>
        <strain evidence="2 3">DSM 8797</strain>
    </source>
</reference>
<dbReference type="RefSeq" id="WP_149303166.1">
    <property type="nucleotide sequence ID" value="NZ_CP042910.1"/>
</dbReference>
<dbReference type="SUPFAM" id="SSF75005">
    <property type="entry name" value="Arabinanase/levansucrase/invertase"/>
    <property type="match status" value="2"/>
</dbReference>
<feature type="signal peptide" evidence="1">
    <location>
        <begin position="1"/>
        <end position="31"/>
    </location>
</feature>
<evidence type="ECO:0000313" key="2">
    <source>
        <dbReference type="EMBL" id="QEG18300.1"/>
    </source>
</evidence>
<evidence type="ECO:0000313" key="3">
    <source>
        <dbReference type="Proteomes" id="UP000322887"/>
    </source>
</evidence>
<sequence length="537" mass="59639">MPASPFSTLKRCMTACLSIVLLLGVSAGLSAQTVSVDRGPEVDEAVFFPFDDHAIPWRNNLQLTPVTAEKHPANPVLRRGPEGAPDHGHAILYGSVMYMDGKFRMWYLGMFETAIKSGQAPGWWRPMCYAESDDGIHWTKPKLNLVEFNGNKQNNICLIKSEVPALVKVNDFLSVMYDANDPDPKRRFKCVYIAHPPFAEVRGGRSKIGPNESRWGAFVAATSADGLTWDVVGDRPMNAGGERFEVSSLYQFGNFYYANGQLLSPWTWRMDGSDVGRVMLAYRSSDFDHWSRAKALSFARPGQLTAKPIPGQQTHMGAGIWNRGNVLVGLYGMWQDAPKKPPKGEHWNKGVTIDLGLVVSDDGIHFREPVPDHSVIDRGKQGEWDDIALLQGHAFVNRGDKTLMWYSHWDTGGKLKSMEIGLATLRRDGFGYLSPRVEDSLAHFVTAPFEIRGELQLFVNVEGVSTENPLKVELVDEFDKPLPGYSGKDAARITQPGTRTPIIWSGNNPLPAGKKLAARVTFPHSTETKFYALYAGK</sequence>
<evidence type="ECO:0008006" key="4">
    <source>
        <dbReference type="Google" id="ProtNLM"/>
    </source>
</evidence>
<proteinExistence type="predicted"/>
<dbReference type="EMBL" id="CP042910">
    <property type="protein sequence ID" value="QEG18300.1"/>
    <property type="molecule type" value="Genomic_DNA"/>
</dbReference>